<name>A0A2H1HBU5_ZYMTR</name>
<accession>A0A2H1HBU5</accession>
<dbReference type="AlphaFoldDB" id="A0A2H1HBU5"/>
<feature type="region of interest" description="Disordered" evidence="1">
    <location>
        <begin position="81"/>
        <end position="110"/>
    </location>
</feature>
<dbReference type="Proteomes" id="UP000245764">
    <property type="component" value="Chromosome 21"/>
</dbReference>
<protein>
    <submittedName>
        <fullName evidence="2">Uncharacterized protein</fullName>
    </submittedName>
</protein>
<reference evidence="3" key="1">
    <citation type="submission" date="2017-05" db="EMBL/GenBank/DDBJ databases">
        <authorList>
            <person name="Song R."/>
            <person name="Chenine A.L."/>
            <person name="Ruprecht R.M."/>
        </authorList>
    </citation>
    <scope>NUCLEOTIDE SEQUENCE [LARGE SCALE GENOMIC DNA]</scope>
</reference>
<evidence type="ECO:0000256" key="1">
    <source>
        <dbReference type="SAM" id="MobiDB-lite"/>
    </source>
</evidence>
<proteinExistence type="predicted"/>
<evidence type="ECO:0000313" key="2">
    <source>
        <dbReference type="EMBL" id="SMR63284.1"/>
    </source>
</evidence>
<feature type="compositionally biased region" description="Acidic residues" evidence="1">
    <location>
        <begin position="84"/>
        <end position="107"/>
    </location>
</feature>
<gene>
    <name evidence="2" type="ORF">ZT1E4_G12007</name>
</gene>
<dbReference type="EMBL" id="LT854272">
    <property type="protein sequence ID" value="SMR63284.1"/>
    <property type="molecule type" value="Genomic_DNA"/>
</dbReference>
<organism evidence="2 3">
    <name type="scientific">Zymoseptoria tritici ST99CH_1E4</name>
    <dbReference type="NCBI Taxonomy" id="1276532"/>
    <lineage>
        <taxon>Eukaryota</taxon>
        <taxon>Fungi</taxon>
        <taxon>Dikarya</taxon>
        <taxon>Ascomycota</taxon>
        <taxon>Pezizomycotina</taxon>
        <taxon>Dothideomycetes</taxon>
        <taxon>Dothideomycetidae</taxon>
        <taxon>Mycosphaerellales</taxon>
        <taxon>Mycosphaerellaceae</taxon>
        <taxon>Zymoseptoria</taxon>
    </lineage>
</organism>
<sequence length="122" mass="13724">MVTYTVKRELGGACTFAPVHLIENSTALAMEEEDNVDENMPVARVGKDSHRAFKVSEAIKMEEPTSTWEFFILRSGAERVEQEIANDDDDDDDDDDVDVDEDAEEDDEAKRYCPRCFGGVGR</sequence>
<evidence type="ECO:0000313" key="3">
    <source>
        <dbReference type="Proteomes" id="UP000245764"/>
    </source>
</evidence>